<evidence type="ECO:0000313" key="15">
    <source>
        <dbReference type="EMBL" id="QDG54938.1"/>
    </source>
</evidence>
<dbReference type="NCBIfam" id="TIGR00384">
    <property type="entry name" value="dhsB"/>
    <property type="match status" value="1"/>
</dbReference>
<dbReference type="GO" id="GO:0022904">
    <property type="term" value="P:respiratory electron transport chain"/>
    <property type="evidence" value="ECO:0007669"/>
    <property type="project" value="TreeGrafter"/>
</dbReference>
<dbReference type="Pfam" id="PF13183">
    <property type="entry name" value="Fer4_8"/>
    <property type="match status" value="1"/>
</dbReference>
<dbReference type="NCBIfam" id="NF005746">
    <property type="entry name" value="PRK07570.1"/>
    <property type="match status" value="1"/>
</dbReference>
<keyword evidence="11" id="KW-0411">Iron-sulfur</keyword>
<dbReference type="GO" id="GO:0006099">
    <property type="term" value="P:tricarboxylic acid cycle"/>
    <property type="evidence" value="ECO:0007669"/>
    <property type="project" value="UniProtKB-KW"/>
</dbReference>
<dbReference type="InterPro" id="IPR017896">
    <property type="entry name" value="4Fe4S_Fe-S-bd"/>
</dbReference>
<name>A0A4Y6Q2W9_PERCE</name>
<evidence type="ECO:0000256" key="5">
    <source>
        <dbReference type="ARBA" id="ARBA00022485"/>
    </source>
</evidence>
<evidence type="ECO:0000259" key="14">
    <source>
        <dbReference type="PROSITE" id="PS51379"/>
    </source>
</evidence>
<keyword evidence="9" id="KW-0560">Oxidoreductase</keyword>
<dbReference type="GO" id="GO:0051539">
    <property type="term" value="F:4 iron, 4 sulfur cluster binding"/>
    <property type="evidence" value="ECO:0007669"/>
    <property type="project" value="UniProtKB-KW"/>
</dbReference>
<dbReference type="SUPFAM" id="SSF54292">
    <property type="entry name" value="2Fe-2S ferredoxin-like"/>
    <property type="match status" value="1"/>
</dbReference>
<sequence length="255" mass="27913">MTLHLKVWRQKDANSPGRLESITAEDITGDMSFLEMMDLVNERLVQDGKEPVEFDSDCREGICGTCGLTINGQAHGPERGTAVCQLHMRSFSNGDTIVIEPFRARAFPVVKDLVVDRAAFDRIIQSGGYTSVTTGPHADANTHLVPKPDADRSFFAATCIGCGACVAACPNASASLFTSAKLTQYAMLPQGQAEREIRTIRMINQMDEEGFGNCSNIGECSAVCPKNIELENISRMRREYLRAIFKMGGQAEHTD</sequence>
<dbReference type="InterPro" id="IPR009051">
    <property type="entry name" value="Helical_ferredxn"/>
</dbReference>
<evidence type="ECO:0000256" key="11">
    <source>
        <dbReference type="ARBA" id="ARBA00023014"/>
    </source>
</evidence>
<dbReference type="InterPro" id="IPR004489">
    <property type="entry name" value="Succ_DH/fum_Rdtase_Fe-S"/>
</dbReference>
<dbReference type="PANTHER" id="PTHR11921">
    <property type="entry name" value="SUCCINATE DEHYDROGENASE IRON-SULFUR PROTEIN"/>
    <property type="match status" value="1"/>
</dbReference>
<evidence type="ECO:0000256" key="1">
    <source>
        <dbReference type="ARBA" id="ARBA00001927"/>
    </source>
</evidence>
<proteinExistence type="inferred from homology"/>
<keyword evidence="6" id="KW-0816">Tricarboxylic acid cycle</keyword>
<evidence type="ECO:0000256" key="9">
    <source>
        <dbReference type="ARBA" id="ARBA00023002"/>
    </source>
</evidence>
<accession>A0A5B8YKF3</accession>
<dbReference type="InterPro" id="IPR036010">
    <property type="entry name" value="2Fe-2S_ferredoxin-like_sf"/>
</dbReference>
<evidence type="ECO:0000256" key="10">
    <source>
        <dbReference type="ARBA" id="ARBA00023004"/>
    </source>
</evidence>
<dbReference type="InterPro" id="IPR017900">
    <property type="entry name" value="4Fe4S_Fe_S_CS"/>
</dbReference>
<evidence type="ECO:0000256" key="8">
    <source>
        <dbReference type="ARBA" id="ARBA00022723"/>
    </source>
</evidence>
<dbReference type="GO" id="GO:0009055">
    <property type="term" value="F:electron transfer activity"/>
    <property type="evidence" value="ECO:0007669"/>
    <property type="project" value="InterPro"/>
</dbReference>
<evidence type="ECO:0000256" key="2">
    <source>
        <dbReference type="ARBA" id="ARBA00001966"/>
    </source>
</evidence>
<dbReference type="PROSITE" id="PS51379">
    <property type="entry name" value="4FE4S_FER_2"/>
    <property type="match status" value="1"/>
</dbReference>
<evidence type="ECO:0000256" key="12">
    <source>
        <dbReference type="ARBA" id="ARBA00023291"/>
    </source>
</evidence>
<dbReference type="Pfam" id="PF13085">
    <property type="entry name" value="Fer2_3"/>
    <property type="match status" value="1"/>
</dbReference>
<dbReference type="GO" id="GO:0046872">
    <property type="term" value="F:metal ion binding"/>
    <property type="evidence" value="ECO:0007669"/>
    <property type="project" value="UniProtKB-KW"/>
</dbReference>
<dbReference type="InterPro" id="IPR050573">
    <property type="entry name" value="SDH/FRD_Iron-Sulfur"/>
</dbReference>
<dbReference type="OrthoDB" id="9804391at2"/>
<dbReference type="InterPro" id="IPR006058">
    <property type="entry name" value="2Fe2S_fd_BS"/>
</dbReference>
<keyword evidence="12" id="KW-0003">3Fe-4S</keyword>
<dbReference type="GO" id="GO:0051537">
    <property type="term" value="F:2 iron, 2 sulfur cluster binding"/>
    <property type="evidence" value="ECO:0007669"/>
    <property type="project" value="UniProtKB-KW"/>
</dbReference>
<dbReference type="GO" id="GO:0051538">
    <property type="term" value="F:3 iron, 4 sulfur cluster binding"/>
    <property type="evidence" value="ECO:0007669"/>
    <property type="project" value="UniProtKB-KW"/>
</dbReference>
<dbReference type="InterPro" id="IPR012675">
    <property type="entry name" value="Beta-grasp_dom_sf"/>
</dbReference>
<keyword evidence="5" id="KW-0004">4Fe-4S</keyword>
<comment type="cofactor">
    <cofactor evidence="1">
        <name>[3Fe-4S] cluster</name>
        <dbReference type="ChEBI" id="CHEBI:21137"/>
    </cofactor>
</comment>
<dbReference type="PROSITE" id="PS00197">
    <property type="entry name" value="2FE2S_FER_1"/>
    <property type="match status" value="1"/>
</dbReference>
<gene>
    <name evidence="15" type="ORF">FIV42_21665</name>
</gene>
<dbReference type="GO" id="GO:0008177">
    <property type="term" value="F:succinate dehydrogenase (quinone) activity"/>
    <property type="evidence" value="ECO:0007669"/>
    <property type="project" value="UniProtKB-EC"/>
</dbReference>
<evidence type="ECO:0000256" key="6">
    <source>
        <dbReference type="ARBA" id="ARBA00022532"/>
    </source>
</evidence>
<comment type="cofactor">
    <cofactor evidence="13">
        <name>[2Fe-2S] cluster</name>
        <dbReference type="ChEBI" id="CHEBI:190135"/>
    </cofactor>
</comment>
<dbReference type="Gene3D" id="1.10.1060.10">
    <property type="entry name" value="Alpha-helical ferredoxin"/>
    <property type="match status" value="1"/>
</dbReference>
<accession>A0A4Y6Q2W9</accession>
<dbReference type="Proteomes" id="UP000315995">
    <property type="component" value="Chromosome"/>
</dbReference>
<protein>
    <recommendedName>
        <fullName evidence="4">succinate dehydrogenase</fullName>
        <ecNumber evidence="4">1.3.5.1</ecNumber>
    </recommendedName>
</protein>
<dbReference type="EMBL" id="CP041186">
    <property type="protein sequence ID" value="QDG54938.1"/>
    <property type="molecule type" value="Genomic_DNA"/>
</dbReference>
<dbReference type="PANTHER" id="PTHR11921:SF41">
    <property type="entry name" value="SUCCINATE DEHYDROGENASE"/>
    <property type="match status" value="1"/>
</dbReference>
<reference evidence="15 16" key="1">
    <citation type="submission" date="2019-06" db="EMBL/GenBank/DDBJ databases">
        <title>Persicimonas caeni gen. nov., sp. nov., a predatory bacterium isolated from solar saltern.</title>
        <authorList>
            <person name="Wang S."/>
        </authorList>
    </citation>
    <scope>NUCLEOTIDE SEQUENCE [LARGE SCALE GENOMIC DNA]</scope>
    <source>
        <strain evidence="15 16">YN101</strain>
    </source>
</reference>
<evidence type="ECO:0000256" key="7">
    <source>
        <dbReference type="ARBA" id="ARBA00022714"/>
    </source>
</evidence>
<comment type="cofactor">
    <cofactor evidence="2">
        <name>[4Fe-4S] cluster</name>
        <dbReference type="ChEBI" id="CHEBI:49883"/>
    </cofactor>
</comment>
<dbReference type="PROSITE" id="PS00198">
    <property type="entry name" value="4FE4S_FER_1"/>
    <property type="match status" value="1"/>
</dbReference>
<evidence type="ECO:0000256" key="3">
    <source>
        <dbReference type="ARBA" id="ARBA00009433"/>
    </source>
</evidence>
<dbReference type="InterPro" id="IPR025192">
    <property type="entry name" value="Succ_DH/fum_Rdtase_N"/>
</dbReference>
<comment type="similarity">
    <text evidence="3">Belongs to the succinate dehydrogenase/fumarate reductase iron-sulfur protein family.</text>
</comment>
<keyword evidence="10" id="KW-0408">Iron</keyword>
<evidence type="ECO:0000256" key="4">
    <source>
        <dbReference type="ARBA" id="ARBA00012792"/>
    </source>
</evidence>
<feature type="domain" description="4Fe-4S ferredoxin-type" evidence="14">
    <location>
        <begin position="146"/>
        <end position="179"/>
    </location>
</feature>
<dbReference type="EC" id="1.3.5.1" evidence="4"/>
<organism evidence="15 16">
    <name type="scientific">Persicimonas caeni</name>
    <dbReference type="NCBI Taxonomy" id="2292766"/>
    <lineage>
        <taxon>Bacteria</taxon>
        <taxon>Deltaproteobacteria</taxon>
        <taxon>Bradymonadales</taxon>
        <taxon>Bradymonadaceae</taxon>
        <taxon>Persicimonas</taxon>
    </lineage>
</organism>
<keyword evidence="16" id="KW-1185">Reference proteome</keyword>
<keyword evidence="8" id="KW-0479">Metal-binding</keyword>
<dbReference type="AlphaFoldDB" id="A0A4Y6Q2W9"/>
<dbReference type="SUPFAM" id="SSF46548">
    <property type="entry name" value="alpha-helical ferredoxin"/>
    <property type="match status" value="1"/>
</dbReference>
<dbReference type="Gene3D" id="3.10.20.30">
    <property type="match status" value="1"/>
</dbReference>
<keyword evidence="7" id="KW-0001">2Fe-2S</keyword>
<evidence type="ECO:0000256" key="13">
    <source>
        <dbReference type="ARBA" id="ARBA00034078"/>
    </source>
</evidence>
<evidence type="ECO:0000313" key="16">
    <source>
        <dbReference type="Proteomes" id="UP000315995"/>
    </source>
</evidence>
<dbReference type="RefSeq" id="WP_141201379.1">
    <property type="nucleotide sequence ID" value="NZ_CP041186.1"/>
</dbReference>